<keyword evidence="2" id="KW-0472">Membrane</keyword>
<evidence type="ECO:0000256" key="2">
    <source>
        <dbReference type="SAM" id="Phobius"/>
    </source>
</evidence>
<accession>A0A1F5HMH9</accession>
<feature type="region of interest" description="Disordered" evidence="1">
    <location>
        <begin position="62"/>
        <end position="86"/>
    </location>
</feature>
<protein>
    <submittedName>
        <fullName evidence="3">Uncharacterized protein</fullName>
    </submittedName>
</protein>
<reference evidence="3 4" key="1">
    <citation type="journal article" date="2016" name="Nat. Commun.">
        <title>Thousands of microbial genomes shed light on interconnected biogeochemical processes in an aquifer system.</title>
        <authorList>
            <person name="Anantharaman K."/>
            <person name="Brown C.T."/>
            <person name="Hug L.A."/>
            <person name="Sharon I."/>
            <person name="Castelle C.J."/>
            <person name="Probst A.J."/>
            <person name="Thomas B.C."/>
            <person name="Singh A."/>
            <person name="Wilkins M.J."/>
            <person name="Karaoz U."/>
            <person name="Brodie E.L."/>
            <person name="Williams K.H."/>
            <person name="Hubbard S.S."/>
            <person name="Banfield J.F."/>
        </authorList>
    </citation>
    <scope>NUCLEOTIDE SEQUENCE [LARGE SCALE GENOMIC DNA]</scope>
</reference>
<gene>
    <name evidence="3" type="ORF">A3B51_03040</name>
</gene>
<dbReference type="Proteomes" id="UP000176780">
    <property type="component" value="Unassembled WGS sequence"/>
</dbReference>
<evidence type="ECO:0000313" key="4">
    <source>
        <dbReference type="Proteomes" id="UP000176780"/>
    </source>
</evidence>
<keyword evidence="2" id="KW-1133">Transmembrane helix</keyword>
<name>A0A1F5HMH9_9BACT</name>
<organism evidence="3 4">
    <name type="scientific">Candidatus Curtissbacteria bacterium RIFCSPLOWO2_01_FULL_41_18</name>
    <dbReference type="NCBI Taxonomy" id="1797727"/>
    <lineage>
        <taxon>Bacteria</taxon>
        <taxon>Candidatus Curtissiibacteriota</taxon>
    </lineage>
</organism>
<comment type="caution">
    <text evidence="3">The sequence shown here is derived from an EMBL/GenBank/DDBJ whole genome shotgun (WGS) entry which is preliminary data.</text>
</comment>
<evidence type="ECO:0000313" key="3">
    <source>
        <dbReference type="EMBL" id="OGE05367.1"/>
    </source>
</evidence>
<proteinExistence type="predicted"/>
<sequence>MARTVLIVSAVLAGAGTVAAEKSGLFDPVASFVDSANHLALNNLHKSYEQLIDKLPEVEKAEAAPPAPEVTYPSSNPGVPNTNCNEGEIIDFTPHSRTVYVNQSTYKAFTVDACLNTDSGLEVRLVEEDGTTDDTLGKITVASLIPDSNGATSMEITFYLDCVDGGWWLPNKIVGSSGYSQEGDASLAIETDYAATFPPEIGNSFDNVGNETGAAQMSCLDVKSGGVGGIAELPEISEPQKNITSEKSTDKTIPIAAGVAAAAAAVTATGAALYIRRNRSVK</sequence>
<feature type="compositionally biased region" description="Polar residues" evidence="1">
    <location>
        <begin position="72"/>
        <end position="85"/>
    </location>
</feature>
<dbReference type="AlphaFoldDB" id="A0A1F5HMH9"/>
<dbReference type="EMBL" id="MFBQ01000005">
    <property type="protein sequence ID" value="OGE05367.1"/>
    <property type="molecule type" value="Genomic_DNA"/>
</dbReference>
<feature type="transmembrane region" description="Helical" evidence="2">
    <location>
        <begin position="253"/>
        <end position="275"/>
    </location>
</feature>
<keyword evidence="2" id="KW-0812">Transmembrane</keyword>
<evidence type="ECO:0000256" key="1">
    <source>
        <dbReference type="SAM" id="MobiDB-lite"/>
    </source>
</evidence>